<dbReference type="Gene3D" id="1.10.150.130">
    <property type="match status" value="1"/>
</dbReference>
<evidence type="ECO:0000256" key="9">
    <source>
        <dbReference type="PROSITE-ProRule" id="PRU01248"/>
    </source>
</evidence>
<evidence type="ECO:0000313" key="13">
    <source>
        <dbReference type="EMBL" id="RUL84010.1"/>
    </source>
</evidence>
<organism evidence="13 14">
    <name type="scientific">Tautonia sociabilis</name>
    <dbReference type="NCBI Taxonomy" id="2080755"/>
    <lineage>
        <taxon>Bacteria</taxon>
        <taxon>Pseudomonadati</taxon>
        <taxon>Planctomycetota</taxon>
        <taxon>Planctomycetia</taxon>
        <taxon>Isosphaerales</taxon>
        <taxon>Isosphaeraceae</taxon>
        <taxon>Tautonia</taxon>
    </lineage>
</organism>
<keyword evidence="7" id="KW-0233">DNA recombination</keyword>
<dbReference type="GO" id="GO:0007059">
    <property type="term" value="P:chromosome segregation"/>
    <property type="evidence" value="ECO:0007669"/>
    <property type="project" value="UniProtKB-KW"/>
</dbReference>
<evidence type="ECO:0000259" key="11">
    <source>
        <dbReference type="PROSITE" id="PS51898"/>
    </source>
</evidence>
<dbReference type="InterPro" id="IPR002104">
    <property type="entry name" value="Integrase_catalytic"/>
</dbReference>
<evidence type="ECO:0000256" key="6">
    <source>
        <dbReference type="ARBA" id="ARBA00023125"/>
    </source>
</evidence>
<keyword evidence="3" id="KW-0132">Cell division</keyword>
<dbReference type="PROSITE" id="PS51900">
    <property type="entry name" value="CB"/>
    <property type="match status" value="1"/>
</dbReference>
<dbReference type="GO" id="GO:0051301">
    <property type="term" value="P:cell division"/>
    <property type="evidence" value="ECO:0007669"/>
    <property type="project" value="UniProtKB-KW"/>
</dbReference>
<evidence type="ECO:0000313" key="14">
    <source>
        <dbReference type="Proteomes" id="UP000280296"/>
    </source>
</evidence>
<dbReference type="GO" id="GO:0006310">
    <property type="term" value="P:DNA recombination"/>
    <property type="evidence" value="ECO:0007669"/>
    <property type="project" value="UniProtKB-KW"/>
</dbReference>
<comment type="subcellular location">
    <subcellularLocation>
        <location evidence="1">Cytoplasm</location>
    </subcellularLocation>
</comment>
<feature type="domain" description="Core-binding (CB)" evidence="12">
    <location>
        <begin position="111"/>
        <end position="196"/>
    </location>
</feature>
<keyword evidence="6 9" id="KW-0238">DNA-binding</keyword>
<dbReference type="InterPro" id="IPR013762">
    <property type="entry name" value="Integrase-like_cat_sf"/>
</dbReference>
<name>A0A432MEN5_9BACT</name>
<keyword evidence="4" id="KW-0159">Chromosome partition</keyword>
<protein>
    <submittedName>
        <fullName evidence="13">Integrase</fullName>
    </submittedName>
</protein>
<evidence type="ECO:0000259" key="12">
    <source>
        <dbReference type="PROSITE" id="PS51900"/>
    </source>
</evidence>
<gene>
    <name evidence="13" type="ORF">TsocGM_21025</name>
</gene>
<comment type="caution">
    <text evidence="13">The sequence shown here is derived from an EMBL/GenBank/DDBJ whole genome shotgun (WGS) entry which is preliminary data.</text>
</comment>
<dbReference type="Proteomes" id="UP000280296">
    <property type="component" value="Unassembled WGS sequence"/>
</dbReference>
<dbReference type="GO" id="GO:0005737">
    <property type="term" value="C:cytoplasm"/>
    <property type="evidence" value="ECO:0007669"/>
    <property type="project" value="UniProtKB-SubCell"/>
</dbReference>
<evidence type="ECO:0000256" key="2">
    <source>
        <dbReference type="ARBA" id="ARBA00022490"/>
    </source>
</evidence>
<dbReference type="InterPro" id="IPR011010">
    <property type="entry name" value="DNA_brk_join_enz"/>
</dbReference>
<proteinExistence type="predicted"/>
<dbReference type="Pfam" id="PF02899">
    <property type="entry name" value="Phage_int_SAM_1"/>
    <property type="match status" value="1"/>
</dbReference>
<dbReference type="Pfam" id="PF00589">
    <property type="entry name" value="Phage_integrase"/>
    <property type="match status" value="1"/>
</dbReference>
<dbReference type="PANTHER" id="PTHR30349:SF77">
    <property type="entry name" value="TYROSINE RECOMBINASE XERC"/>
    <property type="match status" value="1"/>
</dbReference>
<evidence type="ECO:0000256" key="7">
    <source>
        <dbReference type="ARBA" id="ARBA00023172"/>
    </source>
</evidence>
<dbReference type="InterPro" id="IPR044068">
    <property type="entry name" value="CB"/>
</dbReference>
<reference evidence="13 14" key="2">
    <citation type="submission" date="2019-01" db="EMBL/GenBank/DDBJ databases">
        <title>Tautonia sociabilis, a novel thermotolerant planctomycete of Isosphaeraceae family, isolated from a 4000 m deep subterranean habitat.</title>
        <authorList>
            <person name="Kovaleva O.L."/>
            <person name="Elcheninov A.G."/>
            <person name="Van Heerden E."/>
            <person name="Toshchakov S.V."/>
            <person name="Novikov A."/>
            <person name="Bonch-Osmolovskaya E.A."/>
            <person name="Kublanov I.V."/>
        </authorList>
    </citation>
    <scope>NUCLEOTIDE SEQUENCE [LARGE SCALE GENOMIC DNA]</scope>
    <source>
        <strain evidence="13 14">GM2012</strain>
    </source>
</reference>
<feature type="region of interest" description="Disordered" evidence="10">
    <location>
        <begin position="1"/>
        <end position="38"/>
    </location>
</feature>
<dbReference type="EMBL" id="RYZH01000053">
    <property type="protein sequence ID" value="RUL84010.1"/>
    <property type="molecule type" value="Genomic_DNA"/>
</dbReference>
<keyword evidence="2" id="KW-0963">Cytoplasm</keyword>
<dbReference type="InterPro" id="IPR050090">
    <property type="entry name" value="Tyrosine_recombinase_XerCD"/>
</dbReference>
<keyword evidence="5" id="KW-0229">DNA integration</keyword>
<evidence type="ECO:0000256" key="4">
    <source>
        <dbReference type="ARBA" id="ARBA00022829"/>
    </source>
</evidence>
<dbReference type="SUPFAM" id="SSF56349">
    <property type="entry name" value="DNA breaking-rejoining enzymes"/>
    <property type="match status" value="1"/>
</dbReference>
<dbReference type="GO" id="GO:0015074">
    <property type="term" value="P:DNA integration"/>
    <property type="evidence" value="ECO:0007669"/>
    <property type="project" value="UniProtKB-KW"/>
</dbReference>
<evidence type="ECO:0000256" key="1">
    <source>
        <dbReference type="ARBA" id="ARBA00004496"/>
    </source>
</evidence>
<feature type="compositionally biased region" description="Basic and acidic residues" evidence="10">
    <location>
        <begin position="9"/>
        <end position="25"/>
    </location>
</feature>
<dbReference type="PROSITE" id="PS51898">
    <property type="entry name" value="TYR_RECOMBINASE"/>
    <property type="match status" value="1"/>
</dbReference>
<sequence>MAAMRVPRMTKDGADARVRPGDRARGGSGSRPLAASPCPQFSLAPMPNKGHYSAWKNPGQGGVMDETRGEIEVLPATAGPNGDGHELVVHADLERLRRAVAAPEIVKDAGPNAEYAYADFFKAKISNPNTRKAYRRAVDRFLGFCQERRIELRQVTSFLIGDYLEHHLIDQAGHPLAAPSKKQHLAALRHFFDNQQMYHGVVLNPAASVRGPKHVAHEGQTPAFDDKQVRALFKSIKTDDILGLRDKTILMVLAYTAARAGAVAKLRIEDYYSDGTQWWFHFGEKGGKVHLVPARHDLQQQMETYLRVANLAGSPGKAPLFRSARGRARRLSPDRGLTGNDLLRIVKRRLKAAGLPEGTFCCHSFRATTATNLLRQDVAREQVQYLLGHADARTTDLYNRTDKEVTRNIVERISL</sequence>
<keyword evidence="8" id="KW-0131">Cell cycle</keyword>
<evidence type="ECO:0000256" key="3">
    <source>
        <dbReference type="ARBA" id="ARBA00022618"/>
    </source>
</evidence>
<dbReference type="GO" id="GO:0003677">
    <property type="term" value="F:DNA binding"/>
    <property type="evidence" value="ECO:0007669"/>
    <property type="project" value="UniProtKB-UniRule"/>
</dbReference>
<keyword evidence="14" id="KW-1185">Reference proteome</keyword>
<accession>A0A432MEN5</accession>
<feature type="domain" description="Tyr recombinase" evidence="11">
    <location>
        <begin position="219"/>
        <end position="411"/>
    </location>
</feature>
<evidence type="ECO:0000256" key="10">
    <source>
        <dbReference type="SAM" id="MobiDB-lite"/>
    </source>
</evidence>
<evidence type="ECO:0000256" key="8">
    <source>
        <dbReference type="ARBA" id="ARBA00023306"/>
    </source>
</evidence>
<evidence type="ECO:0000256" key="5">
    <source>
        <dbReference type="ARBA" id="ARBA00022908"/>
    </source>
</evidence>
<dbReference type="AlphaFoldDB" id="A0A432MEN5"/>
<dbReference type="InterPro" id="IPR010998">
    <property type="entry name" value="Integrase_recombinase_N"/>
</dbReference>
<dbReference type="Gene3D" id="1.10.443.10">
    <property type="entry name" value="Intergrase catalytic core"/>
    <property type="match status" value="1"/>
</dbReference>
<dbReference type="PANTHER" id="PTHR30349">
    <property type="entry name" value="PHAGE INTEGRASE-RELATED"/>
    <property type="match status" value="1"/>
</dbReference>
<reference evidence="13 14" key="1">
    <citation type="submission" date="2018-12" db="EMBL/GenBank/DDBJ databases">
        <authorList>
            <person name="Toschakov S.V."/>
        </authorList>
    </citation>
    <scope>NUCLEOTIDE SEQUENCE [LARGE SCALE GENOMIC DNA]</scope>
    <source>
        <strain evidence="13 14">GM2012</strain>
    </source>
</reference>
<dbReference type="InterPro" id="IPR004107">
    <property type="entry name" value="Integrase_SAM-like_N"/>
</dbReference>